<dbReference type="GO" id="GO:0046872">
    <property type="term" value="F:metal ion binding"/>
    <property type="evidence" value="ECO:0007669"/>
    <property type="project" value="UniProtKB-KW"/>
</dbReference>
<dbReference type="PANTHER" id="PTHR36701">
    <property type="entry name" value="EPOXYQUEUOSINE REDUCTASE QUEH"/>
    <property type="match status" value="1"/>
</dbReference>
<reference evidence="17" key="2">
    <citation type="journal article" date="2021" name="PeerJ">
        <title>Extensive microbial diversity within the chicken gut microbiome revealed by metagenomics and culture.</title>
        <authorList>
            <person name="Gilroy R."/>
            <person name="Ravi A."/>
            <person name="Getino M."/>
            <person name="Pursley I."/>
            <person name="Horton D.L."/>
            <person name="Alikhan N.F."/>
            <person name="Baker D."/>
            <person name="Gharbi K."/>
            <person name="Hall N."/>
            <person name="Watson M."/>
            <person name="Adriaenssens E.M."/>
            <person name="Foster-Nyarko E."/>
            <person name="Jarju S."/>
            <person name="Secka A."/>
            <person name="Antonio M."/>
            <person name="Oren A."/>
            <person name="Chaudhuri R.R."/>
            <person name="La Ragione R."/>
            <person name="Hildebrand F."/>
            <person name="Pallen M.J."/>
        </authorList>
    </citation>
    <scope>NUCLEOTIDE SEQUENCE</scope>
    <source>
        <strain evidence="17">ChiGjej3B3-5194</strain>
    </source>
</reference>
<evidence type="ECO:0000256" key="12">
    <source>
        <dbReference type="ARBA" id="ARBA00023014"/>
    </source>
</evidence>
<dbReference type="EC" id="1.17.99.6" evidence="4"/>
<keyword evidence="8" id="KW-0479">Metal-binding</keyword>
<evidence type="ECO:0000256" key="4">
    <source>
        <dbReference type="ARBA" id="ARBA00012622"/>
    </source>
</evidence>
<reference evidence="17" key="1">
    <citation type="submission" date="2020-10" db="EMBL/GenBank/DDBJ databases">
        <authorList>
            <person name="Gilroy R."/>
        </authorList>
    </citation>
    <scope>NUCLEOTIDE SEQUENCE</scope>
    <source>
        <strain evidence="17">ChiGjej3B3-5194</strain>
    </source>
</reference>
<evidence type="ECO:0000256" key="6">
    <source>
        <dbReference type="ARBA" id="ARBA00022485"/>
    </source>
</evidence>
<dbReference type="GO" id="GO:0052693">
    <property type="term" value="F:epoxyqueuosine reductase activity"/>
    <property type="evidence" value="ECO:0007669"/>
    <property type="project" value="UniProtKB-EC"/>
</dbReference>
<protein>
    <recommendedName>
        <fullName evidence="5">Epoxyqueuosine reductase QueH</fullName>
        <ecNumber evidence="4">1.17.99.6</ecNumber>
    </recommendedName>
    <alternativeName>
        <fullName evidence="15">Queuosine biosynthesis protein QueH</fullName>
    </alternativeName>
</protein>
<dbReference type="GO" id="GO:0051539">
    <property type="term" value="F:4 iron, 4 sulfur cluster binding"/>
    <property type="evidence" value="ECO:0007669"/>
    <property type="project" value="UniProtKB-KW"/>
</dbReference>
<evidence type="ECO:0000256" key="9">
    <source>
        <dbReference type="ARBA" id="ARBA00022785"/>
    </source>
</evidence>
<keyword evidence="12" id="KW-0411">Iron-sulfur</keyword>
<evidence type="ECO:0000256" key="11">
    <source>
        <dbReference type="ARBA" id="ARBA00023004"/>
    </source>
</evidence>
<evidence type="ECO:0000256" key="14">
    <source>
        <dbReference type="ARBA" id="ARBA00023284"/>
    </source>
</evidence>
<dbReference type="EMBL" id="DVJI01000011">
    <property type="protein sequence ID" value="HIS70893.1"/>
    <property type="molecule type" value="Genomic_DNA"/>
</dbReference>
<keyword evidence="6" id="KW-0004">4Fe-4S</keyword>
<comment type="pathway">
    <text evidence="2">tRNA modification; tRNA-queuosine biosynthesis.</text>
</comment>
<evidence type="ECO:0000256" key="16">
    <source>
        <dbReference type="ARBA" id="ARBA00047415"/>
    </source>
</evidence>
<gene>
    <name evidence="17" type="ORF">IAD02_02795</name>
</gene>
<keyword evidence="10" id="KW-0560">Oxidoreductase</keyword>
<evidence type="ECO:0000256" key="10">
    <source>
        <dbReference type="ARBA" id="ARBA00023002"/>
    </source>
</evidence>
<keyword evidence="13" id="KW-1015">Disulfide bond</keyword>
<comment type="function">
    <text evidence="1">Catalyzes the conversion of epoxyqueuosine (oQ) to queuosine (Q), which is a hypermodified base found in the wobble positions of tRNA(Asp), tRNA(Asn), tRNA(His) and tRNA(Tyr).</text>
</comment>
<proteinExistence type="inferred from homology"/>
<dbReference type="Proteomes" id="UP000886742">
    <property type="component" value="Unassembled WGS sequence"/>
</dbReference>
<dbReference type="PANTHER" id="PTHR36701:SF1">
    <property type="entry name" value="EPOXYQUEUOSINE REDUCTASE QUEH"/>
    <property type="match status" value="1"/>
</dbReference>
<dbReference type="InterPro" id="IPR003828">
    <property type="entry name" value="QueH"/>
</dbReference>
<organism evidence="17 18">
    <name type="scientific">Candidatus Enterousia intestinigallinarum</name>
    <dbReference type="NCBI Taxonomy" id="2840790"/>
    <lineage>
        <taxon>Bacteria</taxon>
        <taxon>Pseudomonadati</taxon>
        <taxon>Pseudomonadota</taxon>
        <taxon>Alphaproteobacteria</taxon>
        <taxon>Candidatus Enterousia</taxon>
    </lineage>
</organism>
<keyword evidence="14" id="KW-0676">Redox-active center</keyword>
<dbReference type="GO" id="GO:0008616">
    <property type="term" value="P:tRNA queuosine(34) biosynthetic process"/>
    <property type="evidence" value="ECO:0007669"/>
    <property type="project" value="UniProtKB-KW"/>
</dbReference>
<evidence type="ECO:0000313" key="17">
    <source>
        <dbReference type="EMBL" id="HIS70893.1"/>
    </source>
</evidence>
<evidence type="ECO:0000256" key="2">
    <source>
        <dbReference type="ARBA" id="ARBA00004691"/>
    </source>
</evidence>
<dbReference type="SUPFAM" id="SSF52402">
    <property type="entry name" value="Adenine nucleotide alpha hydrolases-like"/>
    <property type="match status" value="1"/>
</dbReference>
<comment type="caution">
    <text evidence="17">The sequence shown here is derived from an EMBL/GenBank/DDBJ whole genome shotgun (WGS) entry which is preliminary data.</text>
</comment>
<evidence type="ECO:0000256" key="3">
    <source>
        <dbReference type="ARBA" id="ARBA00008207"/>
    </source>
</evidence>
<dbReference type="AlphaFoldDB" id="A0A9D1FH21"/>
<keyword evidence="7" id="KW-0819">tRNA processing</keyword>
<comment type="similarity">
    <text evidence="3">Belongs to the QueH family.</text>
</comment>
<dbReference type="Pfam" id="PF02677">
    <property type="entry name" value="QueH"/>
    <property type="match status" value="1"/>
</dbReference>
<comment type="catalytic activity">
    <reaction evidence="16">
        <text>epoxyqueuosine(34) in tRNA + AH2 = queuosine(34) in tRNA + A + H2O</text>
        <dbReference type="Rhea" id="RHEA:32159"/>
        <dbReference type="Rhea" id="RHEA-COMP:18571"/>
        <dbReference type="Rhea" id="RHEA-COMP:18582"/>
        <dbReference type="ChEBI" id="CHEBI:13193"/>
        <dbReference type="ChEBI" id="CHEBI:15377"/>
        <dbReference type="ChEBI" id="CHEBI:17499"/>
        <dbReference type="ChEBI" id="CHEBI:194431"/>
        <dbReference type="ChEBI" id="CHEBI:194443"/>
        <dbReference type="EC" id="1.17.99.6"/>
    </reaction>
</comment>
<evidence type="ECO:0000256" key="8">
    <source>
        <dbReference type="ARBA" id="ARBA00022723"/>
    </source>
</evidence>
<evidence type="ECO:0000256" key="15">
    <source>
        <dbReference type="ARBA" id="ARBA00031446"/>
    </source>
</evidence>
<evidence type="ECO:0000256" key="5">
    <source>
        <dbReference type="ARBA" id="ARBA00016895"/>
    </source>
</evidence>
<sequence length="189" mass="21149">MKLVLMSCCAPCSAGAIKQLADGQIPGVDDFIVLFFNPNIFPAAEYDKRLAEQIKYCDALGVKYAIGEYDHNAWRDAVRGLEDAPERGRRCSACFKFRFDYARQWAAAHGYDAVTSVFGVSRHKSQSQVDDAGVAALGAQYIPVKWDENLRQQIGRESQFYRQNYCGCEFSIRKTGDDKAKVTTAVPVR</sequence>
<evidence type="ECO:0000256" key="13">
    <source>
        <dbReference type="ARBA" id="ARBA00023157"/>
    </source>
</evidence>
<evidence type="ECO:0000256" key="1">
    <source>
        <dbReference type="ARBA" id="ARBA00002268"/>
    </source>
</evidence>
<keyword evidence="11" id="KW-0408">Iron</keyword>
<accession>A0A9D1FH21</accession>
<name>A0A9D1FH21_9PROT</name>
<evidence type="ECO:0000313" key="18">
    <source>
        <dbReference type="Proteomes" id="UP000886742"/>
    </source>
</evidence>
<evidence type="ECO:0000256" key="7">
    <source>
        <dbReference type="ARBA" id="ARBA00022694"/>
    </source>
</evidence>
<keyword evidence="9" id="KW-0671">Queuosine biosynthesis</keyword>